<protein>
    <submittedName>
        <fullName evidence="1">Uncharacterized protein</fullName>
    </submittedName>
</protein>
<name>A0ABU3NVE3_9FIRM</name>
<dbReference type="EMBL" id="JAUOZS010000001">
    <property type="protein sequence ID" value="MDT8900793.1"/>
    <property type="molecule type" value="Genomic_DNA"/>
</dbReference>
<evidence type="ECO:0000313" key="1">
    <source>
        <dbReference type="EMBL" id="MDT8900793.1"/>
    </source>
</evidence>
<accession>A0ABU3NVE3</accession>
<proteinExistence type="predicted"/>
<reference evidence="1 2" key="1">
    <citation type="submission" date="2023-07" db="EMBL/GenBank/DDBJ databases">
        <title>The novel representative of Negativicutes class, Anaeroselena agilis gen. nov. sp. nov.</title>
        <authorList>
            <person name="Prokofeva M.I."/>
            <person name="Elcheninov A.G."/>
            <person name="Klyukina A."/>
            <person name="Kublanov I.V."/>
            <person name="Frolov E.N."/>
            <person name="Podosokorskaya O.A."/>
        </authorList>
    </citation>
    <scope>NUCLEOTIDE SEQUENCE [LARGE SCALE GENOMIC DNA]</scope>
    <source>
        <strain evidence="1 2">4137-cl</strain>
    </source>
</reference>
<gene>
    <name evidence="1" type="ORF">Q4T40_06025</name>
</gene>
<keyword evidence="2" id="KW-1185">Reference proteome</keyword>
<organism evidence="1 2">
    <name type="scientific">Anaeroselena agilis</name>
    <dbReference type="NCBI Taxonomy" id="3063788"/>
    <lineage>
        <taxon>Bacteria</taxon>
        <taxon>Bacillati</taxon>
        <taxon>Bacillota</taxon>
        <taxon>Negativicutes</taxon>
        <taxon>Acetonemataceae</taxon>
        <taxon>Anaeroselena</taxon>
    </lineage>
</organism>
<dbReference type="RefSeq" id="WP_413779326.1">
    <property type="nucleotide sequence ID" value="NZ_JAUOZS010000001.1"/>
</dbReference>
<sequence length="69" mass="7103">MLEFERTVTVPGGDAAVNVFADKEKGHVVYLSHAGTMVVVDDVKVRDGRTRAAGFTIAASSGCGGCDGC</sequence>
<comment type="caution">
    <text evidence="1">The sequence shown here is derived from an EMBL/GenBank/DDBJ whole genome shotgun (WGS) entry which is preliminary data.</text>
</comment>
<evidence type="ECO:0000313" key="2">
    <source>
        <dbReference type="Proteomes" id="UP001254848"/>
    </source>
</evidence>
<dbReference type="Proteomes" id="UP001254848">
    <property type="component" value="Unassembled WGS sequence"/>
</dbReference>